<dbReference type="Proteomes" id="UP000306985">
    <property type="component" value="Unassembled WGS sequence"/>
</dbReference>
<evidence type="ECO:0000313" key="2">
    <source>
        <dbReference type="EMBL" id="TKV57734.1"/>
    </source>
</evidence>
<keyword evidence="2" id="KW-0378">Hydrolase</keyword>
<dbReference type="PANTHER" id="PTHR43546">
    <property type="entry name" value="UPF0173 METAL-DEPENDENT HYDROLASE MJ1163-RELATED"/>
    <property type="match status" value="1"/>
</dbReference>
<dbReference type="InterPro" id="IPR050114">
    <property type="entry name" value="UPF0173_UPF0282_UlaG_hydrolase"/>
</dbReference>
<dbReference type="Pfam" id="PF13483">
    <property type="entry name" value="Lactamase_B_3"/>
    <property type="match status" value="1"/>
</dbReference>
<dbReference type="AlphaFoldDB" id="A0A4U6QCC1"/>
<dbReference type="RefSeq" id="WP_137450818.1">
    <property type="nucleotide sequence ID" value="NZ_SZZH01000004.1"/>
</dbReference>
<accession>A0A4U6QCC1</accession>
<feature type="domain" description="Metallo-beta-lactamase" evidence="1">
    <location>
        <begin position="7"/>
        <end position="174"/>
    </location>
</feature>
<dbReference type="OrthoDB" id="3190691at2"/>
<keyword evidence="3" id="KW-1185">Reference proteome</keyword>
<comment type="caution">
    <text evidence="2">The sequence shown here is derived from an EMBL/GenBank/DDBJ whole genome shotgun (WGS) entry which is preliminary data.</text>
</comment>
<reference evidence="2 3" key="1">
    <citation type="submission" date="2019-05" db="EMBL/GenBank/DDBJ databases">
        <title>Nakamurella sp. N5BH11, whole genome shotgun sequence.</title>
        <authorList>
            <person name="Tuo L."/>
        </authorList>
    </citation>
    <scope>NUCLEOTIDE SEQUENCE [LARGE SCALE GENOMIC DNA]</scope>
    <source>
        <strain evidence="2 3">N5BH11</strain>
    </source>
</reference>
<dbReference type="SMART" id="SM00849">
    <property type="entry name" value="Lactamase_B"/>
    <property type="match status" value="1"/>
</dbReference>
<dbReference type="GO" id="GO:0016787">
    <property type="term" value="F:hydrolase activity"/>
    <property type="evidence" value="ECO:0007669"/>
    <property type="project" value="UniProtKB-KW"/>
</dbReference>
<dbReference type="InterPro" id="IPR036866">
    <property type="entry name" value="RibonucZ/Hydroxyglut_hydro"/>
</dbReference>
<organism evidence="2 3">
    <name type="scientific">Nakamurella flava</name>
    <dbReference type="NCBI Taxonomy" id="2576308"/>
    <lineage>
        <taxon>Bacteria</taxon>
        <taxon>Bacillati</taxon>
        <taxon>Actinomycetota</taxon>
        <taxon>Actinomycetes</taxon>
        <taxon>Nakamurellales</taxon>
        <taxon>Nakamurellaceae</taxon>
        <taxon>Nakamurella</taxon>
    </lineage>
</organism>
<protein>
    <submittedName>
        <fullName evidence="2">MBL fold metallo-hydrolase</fullName>
    </submittedName>
</protein>
<evidence type="ECO:0000259" key="1">
    <source>
        <dbReference type="SMART" id="SM00849"/>
    </source>
</evidence>
<dbReference type="InterPro" id="IPR001279">
    <property type="entry name" value="Metallo-B-lactamas"/>
</dbReference>
<dbReference type="EMBL" id="SZZH01000004">
    <property type="protein sequence ID" value="TKV57734.1"/>
    <property type="molecule type" value="Genomic_DNA"/>
</dbReference>
<dbReference type="CDD" id="cd06262">
    <property type="entry name" value="metallo-hydrolase-like_MBL-fold"/>
    <property type="match status" value="1"/>
</dbReference>
<dbReference type="SUPFAM" id="SSF56281">
    <property type="entry name" value="Metallo-hydrolase/oxidoreductase"/>
    <property type="match status" value="1"/>
</dbReference>
<sequence length="209" mass="22546">MRVTKFGHSCLHVTEGSASILLDPGAFSSGFESLTGLTAVLLTHQHFDHVDADKLVTLLAANPGASVHADAQTAAILSEKGIEVTTVQAADEFDVGVPVSVYGARHAVIHKDIPVISNVAYLIDGRLLHPGDSFTEIDRPVEILALPVSAPWMAVKEAVEYVRSVSPAYVIPIHEQVLSRPAMVYGMVEPLLPKSSRWVLMDDGQTREF</sequence>
<name>A0A4U6QCC1_9ACTN</name>
<gene>
    <name evidence="2" type="ORF">FDO65_16435</name>
</gene>
<dbReference type="PANTHER" id="PTHR43546:SF3">
    <property type="entry name" value="UPF0173 METAL-DEPENDENT HYDROLASE MJ1163"/>
    <property type="match status" value="1"/>
</dbReference>
<proteinExistence type="predicted"/>
<evidence type="ECO:0000313" key="3">
    <source>
        <dbReference type="Proteomes" id="UP000306985"/>
    </source>
</evidence>
<dbReference type="Gene3D" id="3.60.15.10">
    <property type="entry name" value="Ribonuclease Z/Hydroxyacylglutathione hydrolase-like"/>
    <property type="match status" value="1"/>
</dbReference>